<dbReference type="EMBL" id="CP025738">
    <property type="protein sequence ID" value="AUO49690.1"/>
    <property type="molecule type" value="Genomic_DNA"/>
</dbReference>
<name>A0ABM6R996_PSEO1</name>
<organism evidence="2 3">
    <name type="scientific">Pseudomonas ogarae (strain DSM 112162 / CECT 30235 / F113)</name>
    <dbReference type="NCBI Taxonomy" id="1114970"/>
    <lineage>
        <taxon>Bacteria</taxon>
        <taxon>Pseudomonadati</taxon>
        <taxon>Pseudomonadota</taxon>
        <taxon>Gammaproteobacteria</taxon>
        <taxon>Pseudomonadales</taxon>
        <taxon>Pseudomonadaceae</taxon>
        <taxon>Pseudomonas</taxon>
    </lineage>
</organism>
<dbReference type="InterPro" id="IPR050708">
    <property type="entry name" value="T6SS_VgrG/RHS"/>
</dbReference>
<evidence type="ECO:0000313" key="3">
    <source>
        <dbReference type="Proteomes" id="UP000235315"/>
    </source>
</evidence>
<keyword evidence="1" id="KW-0812">Transmembrane</keyword>
<dbReference type="InterPro" id="IPR022385">
    <property type="entry name" value="Rhs_assc_core"/>
</dbReference>
<keyword evidence="1" id="KW-1133">Transmembrane helix</keyword>
<feature type="transmembrane region" description="Helical" evidence="1">
    <location>
        <begin position="175"/>
        <end position="196"/>
    </location>
</feature>
<evidence type="ECO:0000313" key="2">
    <source>
        <dbReference type="EMBL" id="AUO49690.1"/>
    </source>
</evidence>
<dbReference type="SUPFAM" id="SSF56399">
    <property type="entry name" value="ADP-ribosylation"/>
    <property type="match status" value="1"/>
</dbReference>
<sequence length="391" mass="42742">MNTVQLLCRYRYDPLDRLVNILPATQDATARFYKRSRLTTEIQGQIKRSVFQHADLLLAQRQQQGQSSDTTLLVTDSQRSVLRAAAIGQCSSMAYSPYGHRPVETGQLSLLGFNGEQPDPLTGHYLLGNGYRAFNPVLMRFNSPDSLSPFGAGGVNAYAYALGDPVNRVDPTGHFGVFFGVLSGIAAAVAGAAASVKLIMSGYLYLGYGAAAGTAVGAGAVVGNALRQASKLEVANVRTLFPNFAVSIGERISKRGLSQLVINAHGDGMAVGRGPNWYTPRQLRQALRKEYPDFHKRFDEVQLLTCYGGSHGPASFGQRLADELDIMVKAYDGLVFADSPLDRMVEAGSIKAARRPTNYLVDPLYKNDTQYGGEMHRYSPVRFYSRSIRRR</sequence>
<protein>
    <submittedName>
        <fullName evidence="2">RHS repeat-associated core domain-containing protein</fullName>
    </submittedName>
</protein>
<proteinExistence type="predicted"/>
<gene>
    <name evidence="2" type="ORF">C1C98_03395</name>
</gene>
<dbReference type="Gene3D" id="2.180.10.10">
    <property type="entry name" value="RHS repeat-associated core"/>
    <property type="match status" value="1"/>
</dbReference>
<dbReference type="Proteomes" id="UP000235315">
    <property type="component" value="Chromosome"/>
</dbReference>
<reference evidence="2 3" key="1">
    <citation type="submission" date="2018-01" db="EMBL/GenBank/DDBJ databases">
        <title>Tropical forage species Digitaria eriantha prevents oxidative stress under low temperature conditions by the incorporation of polyhydroxybutyrate-producing endophytic bacteria.</title>
        <authorList>
            <person name="Stritzler M."/>
            <person name="Ayub N."/>
        </authorList>
    </citation>
    <scope>NUCLEOTIDE SEQUENCE [LARGE SCALE GENOMIC DNA]</scope>
    <source>
        <strain evidence="2 3">FR1</strain>
    </source>
</reference>
<evidence type="ECO:0000256" key="1">
    <source>
        <dbReference type="SAM" id="Phobius"/>
    </source>
</evidence>
<dbReference type="NCBIfam" id="TIGR03696">
    <property type="entry name" value="Rhs_assc_core"/>
    <property type="match status" value="1"/>
</dbReference>
<accession>A0ABM6R996</accession>
<dbReference type="PANTHER" id="PTHR32305">
    <property type="match status" value="1"/>
</dbReference>
<keyword evidence="1" id="KW-0472">Membrane</keyword>
<feature type="transmembrane region" description="Helical" evidence="1">
    <location>
        <begin position="202"/>
        <end position="222"/>
    </location>
</feature>
<dbReference type="PANTHER" id="PTHR32305:SF15">
    <property type="entry name" value="PROTEIN RHSA-RELATED"/>
    <property type="match status" value="1"/>
</dbReference>
<keyword evidence="3" id="KW-1185">Reference proteome</keyword>